<organism evidence="4 5">
    <name type="scientific">Heligmosomoides polygyrus</name>
    <name type="common">Parasitic roundworm</name>
    <dbReference type="NCBI Taxonomy" id="6339"/>
    <lineage>
        <taxon>Eukaryota</taxon>
        <taxon>Metazoa</taxon>
        <taxon>Ecdysozoa</taxon>
        <taxon>Nematoda</taxon>
        <taxon>Chromadorea</taxon>
        <taxon>Rhabditida</taxon>
        <taxon>Rhabditina</taxon>
        <taxon>Rhabditomorpha</taxon>
        <taxon>Strongyloidea</taxon>
        <taxon>Heligmosomidae</taxon>
        <taxon>Heligmosomoides</taxon>
    </lineage>
</organism>
<dbReference type="AlphaFoldDB" id="A0A183G1K5"/>
<proteinExistence type="predicted"/>
<keyword evidence="2" id="KW-0732">Signal</keyword>
<gene>
    <name evidence="3" type="ORF">HPBE_LOCUS15087</name>
</gene>
<dbReference type="Proteomes" id="UP000050761">
    <property type="component" value="Unassembled WGS sequence"/>
</dbReference>
<accession>A0A3P8BA95</accession>
<evidence type="ECO:0000313" key="3">
    <source>
        <dbReference type="EMBL" id="VDP01724.1"/>
    </source>
</evidence>
<protein>
    <submittedName>
        <fullName evidence="5">Secreted protein</fullName>
    </submittedName>
</protein>
<feature type="compositionally biased region" description="Pro residues" evidence="1">
    <location>
        <begin position="130"/>
        <end position="139"/>
    </location>
</feature>
<sequence>MVNTCQPNTKTFQMNWFILLATLTAVVAELYGSQYSGYEVTEKVKRAQIIPMSSYRGDQQGYNGDSITPLVRVPNPQTVTLRLGAASWSPHGIGRVGAAVELPETPDEESSSSAEDETEDSSQPSDSAPPLRPVQPPPATLDVVTEV</sequence>
<dbReference type="EMBL" id="UZAH01028685">
    <property type="protein sequence ID" value="VDP01724.1"/>
    <property type="molecule type" value="Genomic_DNA"/>
</dbReference>
<evidence type="ECO:0000313" key="4">
    <source>
        <dbReference type="Proteomes" id="UP000050761"/>
    </source>
</evidence>
<evidence type="ECO:0000313" key="5">
    <source>
        <dbReference type="WBParaSite" id="HPBE_0001508601-mRNA-1"/>
    </source>
</evidence>
<feature type="signal peptide" evidence="2">
    <location>
        <begin position="1"/>
        <end position="28"/>
    </location>
</feature>
<reference evidence="3 4" key="1">
    <citation type="submission" date="2018-11" db="EMBL/GenBank/DDBJ databases">
        <authorList>
            <consortium name="Pathogen Informatics"/>
        </authorList>
    </citation>
    <scope>NUCLEOTIDE SEQUENCE [LARGE SCALE GENOMIC DNA]</scope>
</reference>
<accession>A0A183G1K5</accession>
<evidence type="ECO:0000256" key="2">
    <source>
        <dbReference type="SAM" id="SignalP"/>
    </source>
</evidence>
<feature type="chain" id="PRO_5044551845" evidence="2">
    <location>
        <begin position="29"/>
        <end position="147"/>
    </location>
</feature>
<dbReference type="WBParaSite" id="HPBE_0001508601-mRNA-1">
    <property type="protein sequence ID" value="HPBE_0001508601-mRNA-1"/>
    <property type="gene ID" value="HPBE_0001508601"/>
</dbReference>
<evidence type="ECO:0000256" key="1">
    <source>
        <dbReference type="SAM" id="MobiDB-lite"/>
    </source>
</evidence>
<feature type="region of interest" description="Disordered" evidence="1">
    <location>
        <begin position="88"/>
        <end position="147"/>
    </location>
</feature>
<reference evidence="5" key="2">
    <citation type="submission" date="2019-09" db="UniProtKB">
        <authorList>
            <consortium name="WormBaseParasite"/>
        </authorList>
    </citation>
    <scope>IDENTIFICATION</scope>
</reference>
<keyword evidence="4" id="KW-1185">Reference proteome</keyword>
<name>A0A183G1K5_HELPZ</name>
<feature type="compositionally biased region" description="Acidic residues" evidence="1">
    <location>
        <begin position="104"/>
        <end position="120"/>
    </location>
</feature>